<sequence length="168" mass="19120">MRRWLDSDRAPFAALNADPEAMRYFPSLLTREQSDALVDRIEREFEVHGYGLWALEERAGGRFIGFTGLAVQTFDAPFLPAVEIGWRLSRGAWGHGYATEAARRAVTYAFEEVGLDALISMTAVGNTRSRAVMERLGMTRDPAEDFNHPRVPRDSPLLRHVLYRLRRP</sequence>
<dbReference type="PANTHER" id="PTHR43792">
    <property type="entry name" value="GNAT FAMILY, PUTATIVE (AFU_ORTHOLOGUE AFUA_3G00765)-RELATED-RELATED"/>
    <property type="match status" value="1"/>
</dbReference>
<dbReference type="Gene3D" id="3.40.630.30">
    <property type="match status" value="1"/>
</dbReference>
<comment type="caution">
    <text evidence="2">The sequence shown here is derived from an EMBL/GenBank/DDBJ whole genome shotgun (WGS) entry which is preliminary data.</text>
</comment>
<evidence type="ECO:0000259" key="1">
    <source>
        <dbReference type="PROSITE" id="PS51186"/>
    </source>
</evidence>
<reference evidence="3" key="1">
    <citation type="journal article" date="2019" name="Int. J. Syst. Evol. Microbiol.">
        <title>The Global Catalogue of Microorganisms (GCM) 10K type strain sequencing project: providing services to taxonomists for standard genome sequencing and annotation.</title>
        <authorList>
            <consortium name="The Broad Institute Genomics Platform"/>
            <consortium name="The Broad Institute Genome Sequencing Center for Infectious Disease"/>
            <person name="Wu L."/>
            <person name="Ma J."/>
        </authorList>
    </citation>
    <scope>NUCLEOTIDE SEQUENCE [LARGE SCALE GENOMIC DNA]</scope>
    <source>
        <strain evidence="3">JCM 16904</strain>
    </source>
</reference>
<dbReference type="PANTHER" id="PTHR43792:SF1">
    <property type="entry name" value="N-ACETYLTRANSFERASE DOMAIN-CONTAINING PROTEIN"/>
    <property type="match status" value="1"/>
</dbReference>
<dbReference type="EMBL" id="BAAAZP010000151">
    <property type="protein sequence ID" value="GAA3697721.1"/>
    <property type="molecule type" value="Genomic_DNA"/>
</dbReference>
<accession>A0ABP7CXB0</accession>
<keyword evidence="3" id="KW-1185">Reference proteome</keyword>
<dbReference type="InterPro" id="IPR051531">
    <property type="entry name" value="N-acetyltransferase"/>
</dbReference>
<protein>
    <submittedName>
        <fullName evidence="2">GNAT family N-acetyltransferase</fullName>
    </submittedName>
</protein>
<organism evidence="2 3">
    <name type="scientific">Nonomuraea antimicrobica</name>
    <dbReference type="NCBI Taxonomy" id="561173"/>
    <lineage>
        <taxon>Bacteria</taxon>
        <taxon>Bacillati</taxon>
        <taxon>Actinomycetota</taxon>
        <taxon>Actinomycetes</taxon>
        <taxon>Streptosporangiales</taxon>
        <taxon>Streptosporangiaceae</taxon>
        <taxon>Nonomuraea</taxon>
    </lineage>
</organism>
<dbReference type="PROSITE" id="PS51186">
    <property type="entry name" value="GNAT"/>
    <property type="match status" value="1"/>
</dbReference>
<dbReference type="Proteomes" id="UP001500902">
    <property type="component" value="Unassembled WGS sequence"/>
</dbReference>
<evidence type="ECO:0000313" key="3">
    <source>
        <dbReference type="Proteomes" id="UP001500902"/>
    </source>
</evidence>
<name>A0ABP7CXB0_9ACTN</name>
<dbReference type="InterPro" id="IPR016181">
    <property type="entry name" value="Acyl_CoA_acyltransferase"/>
</dbReference>
<evidence type="ECO:0000313" key="2">
    <source>
        <dbReference type="EMBL" id="GAA3697721.1"/>
    </source>
</evidence>
<feature type="domain" description="N-acetyltransferase" evidence="1">
    <location>
        <begin position="10"/>
        <end position="168"/>
    </location>
</feature>
<dbReference type="Pfam" id="PF13302">
    <property type="entry name" value="Acetyltransf_3"/>
    <property type="match status" value="1"/>
</dbReference>
<proteinExistence type="predicted"/>
<dbReference type="SUPFAM" id="SSF55729">
    <property type="entry name" value="Acyl-CoA N-acyltransferases (Nat)"/>
    <property type="match status" value="1"/>
</dbReference>
<dbReference type="InterPro" id="IPR000182">
    <property type="entry name" value="GNAT_dom"/>
</dbReference>
<gene>
    <name evidence="2" type="ORF">GCM10022224_074580</name>
</gene>